<organism evidence="2 3">
    <name type="scientific">Bremia lactucae</name>
    <name type="common">Lettuce downy mildew</name>
    <dbReference type="NCBI Taxonomy" id="4779"/>
    <lineage>
        <taxon>Eukaryota</taxon>
        <taxon>Sar</taxon>
        <taxon>Stramenopiles</taxon>
        <taxon>Oomycota</taxon>
        <taxon>Peronosporomycetes</taxon>
        <taxon>Peronosporales</taxon>
        <taxon>Peronosporaceae</taxon>
        <taxon>Bremia</taxon>
    </lineage>
</organism>
<keyword evidence="3" id="KW-1185">Reference proteome</keyword>
<comment type="caution">
    <text evidence="2">The sequence shown here is derived from an EMBL/GenBank/DDBJ whole genome shotgun (WGS) entry which is preliminary data.</text>
</comment>
<evidence type="ECO:0000313" key="3">
    <source>
        <dbReference type="Proteomes" id="UP000294530"/>
    </source>
</evidence>
<dbReference type="Proteomes" id="UP000294530">
    <property type="component" value="Unassembled WGS sequence"/>
</dbReference>
<evidence type="ECO:0000313" key="2">
    <source>
        <dbReference type="EMBL" id="TDH66998.1"/>
    </source>
</evidence>
<proteinExistence type="predicted"/>
<protein>
    <recommendedName>
        <fullName evidence="1">Letm1 RBD domain-containing protein</fullName>
    </recommendedName>
</protein>
<dbReference type="GO" id="GO:0043022">
    <property type="term" value="F:ribosome binding"/>
    <property type="evidence" value="ECO:0007669"/>
    <property type="project" value="InterPro"/>
</dbReference>
<dbReference type="Pfam" id="PF07766">
    <property type="entry name" value="LETM1_RBD"/>
    <property type="match status" value="1"/>
</dbReference>
<dbReference type="InterPro" id="IPR033122">
    <property type="entry name" value="LETM1-like_RBD"/>
</dbReference>
<feature type="domain" description="Letm1 RBD" evidence="1">
    <location>
        <begin position="49"/>
        <end position="98"/>
    </location>
</feature>
<dbReference type="KEGG" id="blac:94353092"/>
<dbReference type="EMBL" id="SHOA02000006">
    <property type="protein sequence ID" value="TDH66998.1"/>
    <property type="molecule type" value="Genomic_DNA"/>
</dbReference>
<sequence length="138" mass="15329">MRRRCSATSYLSNYSPGNSGGLIKGHNSSKRTWKQDIRQALSKNGGAVCDDQQLLTGGVDDLSLRKLEFACHKRGILLQYGEIHTLRDVLNEWLSMHDIDHFNSKTKQQTFPPSLLQNAPTLSSFGQPKTGSILLKAS</sequence>
<name>A0A976FI12_BRELC</name>
<accession>A0A976FI12</accession>
<gene>
    <name evidence="2" type="ORF">CCR75_009380</name>
</gene>
<reference evidence="2 3" key="1">
    <citation type="journal article" date="2021" name="Genome Biol.">
        <title>AFLAP: assembly-free linkage analysis pipeline using k-mers from genome sequencing data.</title>
        <authorList>
            <person name="Fletcher K."/>
            <person name="Zhang L."/>
            <person name="Gil J."/>
            <person name="Han R."/>
            <person name="Cavanaugh K."/>
            <person name="Michelmore R."/>
        </authorList>
    </citation>
    <scope>NUCLEOTIDE SEQUENCE [LARGE SCALE GENOMIC DNA]</scope>
    <source>
        <strain evidence="2 3">SF5</strain>
    </source>
</reference>
<dbReference type="GeneID" id="94353092"/>
<dbReference type="RefSeq" id="XP_067816497.1">
    <property type="nucleotide sequence ID" value="XM_067967421.1"/>
</dbReference>
<dbReference type="AlphaFoldDB" id="A0A976FI12"/>
<evidence type="ECO:0000259" key="1">
    <source>
        <dbReference type="Pfam" id="PF07766"/>
    </source>
</evidence>